<sequence length="568" mass="62121">MPEPLIQFDNVTFQYDSQAEPTLHNINLTINRGEKVLIVGPSGSGKSTIGNMINGLIPHAIPGQITGKVTVAGQVVQDASIFDLSLKVGTVLQDPDSQFVGLTTAEDIAFAMENDAADTQTMHTRVQQVAATMGITDQLEQAPQNLSGGQKQRTSMAGVLVDDGDILLFDEPLAALDPATGKESIRLIDELHRQQNMTVVIIEHRLEDVLTQPVDRVIVVSDGRIIGDLTPDALLRSDLLTQIGVRSPLYLQALTAAGIKTDEITGIESVETVDAPNLGQRLTTWLNASSKPAGAKHDQPLLTISDLDFAYDSATPIFNHLNLTINHGDMLALVGRNGVGKTTLSQLITGFVQQNAGTMHFNGTDLNTLSIKERADHIGYIMQDPNQMISKNLIRDEVGLGLDLRGVDTDERDQRVDEALKICGLYEFRNWPVSALSFGQKKRVTIASILVLNPEMLILDEPTAGQDWRHYTQMMHFLEKLNHEHGITIMLITHDMHLMLEYATRTVVLGDGGVLLDEKPANVLSNTTVIAAASLAKTSLYTLADRFNLDPELFTTRVIAAEREAQHE</sequence>
<dbReference type="GO" id="GO:0016887">
    <property type="term" value="F:ATP hydrolysis activity"/>
    <property type="evidence" value="ECO:0007669"/>
    <property type="project" value="InterPro"/>
</dbReference>
<feature type="domain" description="ABC transporter" evidence="12">
    <location>
        <begin position="302"/>
        <end position="536"/>
    </location>
</feature>
<evidence type="ECO:0000259" key="12">
    <source>
        <dbReference type="PROSITE" id="PS50893"/>
    </source>
</evidence>
<name>A0A0R1ZSZ2_9LACO</name>
<dbReference type="FunFam" id="3.40.50.300:FF:000224">
    <property type="entry name" value="Energy-coupling factor transporter ATP-binding protein EcfA"/>
    <property type="match status" value="1"/>
</dbReference>
<protein>
    <submittedName>
        <fullName evidence="13">ABC superfamily ATP binding cassette transporter, ABC protein</fullName>
    </submittedName>
</protein>
<dbReference type="PROSITE" id="PS50893">
    <property type="entry name" value="ABC_TRANSPORTER_2"/>
    <property type="match status" value="2"/>
</dbReference>
<dbReference type="AlphaFoldDB" id="A0A0R1ZSZ2"/>
<dbReference type="PANTHER" id="PTHR43553">
    <property type="entry name" value="HEAVY METAL TRANSPORTER"/>
    <property type="match status" value="1"/>
</dbReference>
<evidence type="ECO:0000256" key="5">
    <source>
        <dbReference type="ARBA" id="ARBA00022737"/>
    </source>
</evidence>
<evidence type="ECO:0000256" key="6">
    <source>
        <dbReference type="ARBA" id="ARBA00022741"/>
    </source>
</evidence>
<dbReference type="GO" id="GO:0043190">
    <property type="term" value="C:ATP-binding cassette (ABC) transporter complex"/>
    <property type="evidence" value="ECO:0007669"/>
    <property type="project" value="TreeGrafter"/>
</dbReference>
<dbReference type="PATRIC" id="fig|1291052.5.peg.8"/>
<dbReference type="InterPro" id="IPR015856">
    <property type="entry name" value="ABC_transpr_CbiO/EcfA_su"/>
</dbReference>
<dbReference type="RefSeq" id="WP_054677452.1">
    <property type="nucleotide sequence ID" value="NZ_AYYO01000005.1"/>
</dbReference>
<evidence type="ECO:0000256" key="2">
    <source>
        <dbReference type="ARBA" id="ARBA00005417"/>
    </source>
</evidence>
<dbReference type="InterPro" id="IPR050095">
    <property type="entry name" value="ECF_ABC_transporter_ATP-bd"/>
</dbReference>
<comment type="subunit">
    <text evidence="11">Forms a stable energy-coupling factor (ECF) transporter complex probably composed of 2 membrane-embedded substrate-binding proteins (S component), 2 ATP-binding proteins (A component) and 2 transmembrane proteins (T component). This complex interacts with a number of substrate-specific components, including FolT and ThiT for 5-formyltetrahydrofolate and thiamine respectively.</text>
</comment>
<dbReference type="EMBL" id="AYYO01000005">
    <property type="protein sequence ID" value="KRM56324.1"/>
    <property type="molecule type" value="Genomic_DNA"/>
</dbReference>
<dbReference type="InterPro" id="IPR022216">
    <property type="entry name" value="ABC_Co_transporter"/>
</dbReference>
<organism evidence="13 14">
    <name type="scientific">Lacticaseibacillus sharpeae JCM 1186 = DSM 20505</name>
    <dbReference type="NCBI Taxonomy" id="1291052"/>
    <lineage>
        <taxon>Bacteria</taxon>
        <taxon>Bacillati</taxon>
        <taxon>Bacillota</taxon>
        <taxon>Bacilli</taxon>
        <taxon>Lactobacillales</taxon>
        <taxon>Lactobacillaceae</taxon>
        <taxon>Lacticaseibacillus</taxon>
    </lineage>
</organism>
<evidence type="ECO:0000256" key="7">
    <source>
        <dbReference type="ARBA" id="ARBA00022840"/>
    </source>
</evidence>
<dbReference type="CDD" id="cd03225">
    <property type="entry name" value="ABC_cobalt_CbiO_domain1"/>
    <property type="match status" value="2"/>
</dbReference>
<dbReference type="InterPro" id="IPR003439">
    <property type="entry name" value="ABC_transporter-like_ATP-bd"/>
</dbReference>
<dbReference type="InterPro" id="IPR003593">
    <property type="entry name" value="AAA+_ATPase"/>
</dbReference>
<dbReference type="InterPro" id="IPR017871">
    <property type="entry name" value="ABC_transporter-like_CS"/>
</dbReference>
<evidence type="ECO:0000256" key="8">
    <source>
        <dbReference type="ARBA" id="ARBA00022967"/>
    </source>
</evidence>
<evidence type="ECO:0000313" key="14">
    <source>
        <dbReference type="Proteomes" id="UP000051679"/>
    </source>
</evidence>
<keyword evidence="5" id="KW-0677">Repeat</keyword>
<proteinExistence type="inferred from homology"/>
<comment type="subcellular location">
    <subcellularLocation>
        <location evidence="1">Cell membrane</location>
        <topology evidence="1">Peripheral membrane protein</topology>
    </subcellularLocation>
</comment>
<dbReference type="Pfam" id="PF00005">
    <property type="entry name" value="ABC_tran"/>
    <property type="match status" value="2"/>
</dbReference>
<evidence type="ECO:0000256" key="9">
    <source>
        <dbReference type="ARBA" id="ARBA00023136"/>
    </source>
</evidence>
<keyword evidence="8" id="KW-1278">Translocase</keyword>
<feature type="domain" description="ABC transporter" evidence="12">
    <location>
        <begin position="6"/>
        <end position="247"/>
    </location>
</feature>
<keyword evidence="3" id="KW-0813">Transport</keyword>
<keyword evidence="14" id="KW-1185">Reference proteome</keyword>
<dbReference type="SMART" id="SM00382">
    <property type="entry name" value="AAA"/>
    <property type="match status" value="2"/>
</dbReference>
<accession>A0A0R1ZSZ2</accession>
<dbReference type="GO" id="GO:0042626">
    <property type="term" value="F:ATPase-coupled transmembrane transporter activity"/>
    <property type="evidence" value="ECO:0007669"/>
    <property type="project" value="TreeGrafter"/>
</dbReference>
<keyword evidence="6" id="KW-0547">Nucleotide-binding</keyword>
<dbReference type="Gene3D" id="3.40.50.300">
    <property type="entry name" value="P-loop containing nucleotide triphosphate hydrolases"/>
    <property type="match status" value="2"/>
</dbReference>
<keyword evidence="9" id="KW-0472">Membrane</keyword>
<dbReference type="OrthoDB" id="501320at2"/>
<dbReference type="Pfam" id="PF12558">
    <property type="entry name" value="DUF3744"/>
    <property type="match status" value="1"/>
</dbReference>
<dbReference type="STRING" id="1291052.FC18_GL000007"/>
<dbReference type="GO" id="GO:0005524">
    <property type="term" value="F:ATP binding"/>
    <property type="evidence" value="ECO:0007669"/>
    <property type="project" value="UniProtKB-KW"/>
</dbReference>
<evidence type="ECO:0000313" key="13">
    <source>
        <dbReference type="EMBL" id="KRM56324.1"/>
    </source>
</evidence>
<dbReference type="NCBIfam" id="NF010167">
    <property type="entry name" value="PRK13648.1"/>
    <property type="match status" value="2"/>
</dbReference>
<evidence type="ECO:0000256" key="1">
    <source>
        <dbReference type="ARBA" id="ARBA00004202"/>
    </source>
</evidence>
<dbReference type="InterPro" id="IPR027417">
    <property type="entry name" value="P-loop_NTPase"/>
</dbReference>
<keyword evidence="7" id="KW-0067">ATP-binding</keyword>
<evidence type="ECO:0000256" key="3">
    <source>
        <dbReference type="ARBA" id="ARBA00022448"/>
    </source>
</evidence>
<evidence type="ECO:0000256" key="10">
    <source>
        <dbReference type="ARBA" id="ARBA00025157"/>
    </source>
</evidence>
<comment type="function">
    <text evidence="10">Probably part of an ABC transporter complex. Responsible for energy coupling to the transport system.</text>
</comment>
<dbReference type="PROSITE" id="PS00211">
    <property type="entry name" value="ABC_TRANSPORTER_1"/>
    <property type="match status" value="1"/>
</dbReference>
<dbReference type="FunFam" id="3.40.50.300:FF:001422">
    <property type="entry name" value="Cobalt ABC transporter ATP-binding protein"/>
    <property type="match status" value="1"/>
</dbReference>
<dbReference type="PANTHER" id="PTHR43553:SF26">
    <property type="entry name" value="ABC TRANSPORTER ATP-BINDING PROTEIN BC_2655-RELATED"/>
    <property type="match status" value="1"/>
</dbReference>
<keyword evidence="4" id="KW-1003">Cell membrane</keyword>
<evidence type="ECO:0000256" key="11">
    <source>
        <dbReference type="ARBA" id="ARBA00062026"/>
    </source>
</evidence>
<reference evidence="13 14" key="1">
    <citation type="journal article" date="2015" name="Genome Announc.">
        <title>Expanding the biotechnology potential of lactobacilli through comparative genomics of 213 strains and associated genera.</title>
        <authorList>
            <person name="Sun Z."/>
            <person name="Harris H.M."/>
            <person name="McCann A."/>
            <person name="Guo C."/>
            <person name="Argimon S."/>
            <person name="Zhang W."/>
            <person name="Yang X."/>
            <person name="Jeffery I.B."/>
            <person name="Cooney J.C."/>
            <person name="Kagawa T.F."/>
            <person name="Liu W."/>
            <person name="Song Y."/>
            <person name="Salvetti E."/>
            <person name="Wrobel A."/>
            <person name="Rasinkangas P."/>
            <person name="Parkhill J."/>
            <person name="Rea M.C."/>
            <person name="O'Sullivan O."/>
            <person name="Ritari J."/>
            <person name="Douillard F.P."/>
            <person name="Paul Ross R."/>
            <person name="Yang R."/>
            <person name="Briner A.E."/>
            <person name="Felis G.E."/>
            <person name="de Vos W.M."/>
            <person name="Barrangou R."/>
            <person name="Klaenhammer T.R."/>
            <person name="Caufield P.W."/>
            <person name="Cui Y."/>
            <person name="Zhang H."/>
            <person name="O'Toole P.W."/>
        </authorList>
    </citation>
    <scope>NUCLEOTIDE SEQUENCE [LARGE SCALE GENOMIC DNA]</scope>
    <source>
        <strain evidence="13 14">DSM 20505</strain>
    </source>
</reference>
<dbReference type="Proteomes" id="UP000051679">
    <property type="component" value="Unassembled WGS sequence"/>
</dbReference>
<comment type="similarity">
    <text evidence="2">Belongs to the ABC transporter superfamily.</text>
</comment>
<evidence type="ECO:0000256" key="4">
    <source>
        <dbReference type="ARBA" id="ARBA00022475"/>
    </source>
</evidence>
<dbReference type="SUPFAM" id="SSF52540">
    <property type="entry name" value="P-loop containing nucleoside triphosphate hydrolases"/>
    <property type="match status" value="2"/>
</dbReference>
<comment type="caution">
    <text evidence="13">The sequence shown here is derived from an EMBL/GenBank/DDBJ whole genome shotgun (WGS) entry which is preliminary data.</text>
</comment>
<gene>
    <name evidence="13" type="ORF">FC18_GL000007</name>
</gene>